<keyword evidence="3" id="KW-1185">Reference proteome</keyword>
<reference evidence="3" key="1">
    <citation type="submission" date="2017-12" db="EMBL/GenBank/DDBJ databases">
        <authorList>
            <consortium name="DOE Joint Genome Institute"/>
            <person name="Mondo S.J."/>
            <person name="Kjaerbolling I."/>
            <person name="Vesth T.C."/>
            <person name="Frisvad J.C."/>
            <person name="Nybo J.L."/>
            <person name="Theobald S."/>
            <person name="Kuo A."/>
            <person name="Bowyer P."/>
            <person name="Matsuda Y."/>
            <person name="Lyhne E.K."/>
            <person name="Kogle M.E."/>
            <person name="Clum A."/>
            <person name="Lipzen A."/>
            <person name="Salamov A."/>
            <person name="Ngan C.Y."/>
            <person name="Daum C."/>
            <person name="Chiniquy J."/>
            <person name="Barry K."/>
            <person name="LaButti K."/>
            <person name="Haridas S."/>
            <person name="Simmons B.A."/>
            <person name="Magnuson J.K."/>
            <person name="Mortensen U.H."/>
            <person name="Larsen T.O."/>
            <person name="Grigoriev I.V."/>
            <person name="Baker S.E."/>
            <person name="Andersen M.R."/>
            <person name="Nordberg H.P."/>
            <person name="Cantor M.N."/>
            <person name="Hua S.X."/>
        </authorList>
    </citation>
    <scope>NUCLEOTIDE SEQUENCE [LARGE SCALE GENOMIC DNA]</scope>
    <source>
        <strain evidence="3">IBT 19404</strain>
    </source>
</reference>
<evidence type="ECO:0000256" key="1">
    <source>
        <dbReference type="SAM" id="SignalP"/>
    </source>
</evidence>
<sequence>MWFVSVGKCFKLTMLYVYGALAWAQGTLEGSQCSKWRLHLSKCRSLLWCSGCEMICAGSRSPCRASSAARIFSALSNDMAFGTIRTRSHFKQPLWKSEPC</sequence>
<evidence type="ECO:0000313" key="2">
    <source>
        <dbReference type="EMBL" id="PLN84414.1"/>
    </source>
</evidence>
<keyword evidence="1" id="KW-0732">Signal</keyword>
<dbReference type="EMBL" id="KZ559511">
    <property type="protein sequence ID" value="PLN84414.1"/>
    <property type="molecule type" value="Genomic_DNA"/>
</dbReference>
<organism evidence="2 3">
    <name type="scientific">Aspergillus taichungensis</name>
    <dbReference type="NCBI Taxonomy" id="482145"/>
    <lineage>
        <taxon>Eukaryota</taxon>
        <taxon>Fungi</taxon>
        <taxon>Dikarya</taxon>
        <taxon>Ascomycota</taxon>
        <taxon>Pezizomycotina</taxon>
        <taxon>Eurotiomycetes</taxon>
        <taxon>Eurotiomycetidae</taxon>
        <taxon>Eurotiales</taxon>
        <taxon>Aspergillaceae</taxon>
        <taxon>Aspergillus</taxon>
        <taxon>Aspergillus subgen. Circumdati</taxon>
    </lineage>
</organism>
<accession>A0A2J5I3T7</accession>
<feature type="chain" id="PRO_5014387579" description="Secreted protein" evidence="1">
    <location>
        <begin position="25"/>
        <end position="100"/>
    </location>
</feature>
<evidence type="ECO:0000313" key="3">
    <source>
        <dbReference type="Proteomes" id="UP000235023"/>
    </source>
</evidence>
<protein>
    <recommendedName>
        <fullName evidence="4">Secreted protein</fullName>
    </recommendedName>
</protein>
<evidence type="ECO:0008006" key="4">
    <source>
        <dbReference type="Google" id="ProtNLM"/>
    </source>
</evidence>
<dbReference type="AlphaFoldDB" id="A0A2J5I3T7"/>
<dbReference type="Proteomes" id="UP000235023">
    <property type="component" value="Unassembled WGS sequence"/>
</dbReference>
<proteinExistence type="predicted"/>
<name>A0A2J5I3T7_9EURO</name>
<gene>
    <name evidence="2" type="ORF">BDW42DRAFT_162454</name>
</gene>
<feature type="signal peptide" evidence="1">
    <location>
        <begin position="1"/>
        <end position="24"/>
    </location>
</feature>